<evidence type="ECO:0000313" key="3">
    <source>
        <dbReference type="Proteomes" id="UP000318693"/>
    </source>
</evidence>
<protein>
    <submittedName>
        <fullName evidence="2">Tryptophan-rich sensory protein</fullName>
    </submittedName>
</protein>
<reference evidence="2 3" key="1">
    <citation type="submission" date="2019-07" db="EMBL/GenBank/DDBJ databases">
        <title>Georgenia wutianyii sp. nov. and Georgenia *** sp. nov. isolated from plateau pika (Ochotona curzoniae) in the Qinghai-Tibet plateau of China.</title>
        <authorList>
            <person name="Tian Z."/>
        </authorList>
    </citation>
    <scope>NUCLEOTIDE SEQUENCE [LARGE SCALE GENOMIC DNA]</scope>
    <source>
        <strain evidence="2 3">Z446</strain>
    </source>
</reference>
<keyword evidence="1" id="KW-0812">Transmembrane</keyword>
<keyword evidence="1" id="KW-0472">Membrane</keyword>
<sequence>MTGRRTRTGSLGRKVAVTVAYLLCLLGTMVGVGVFGGTPIADAAGGLLSADATHLAPGSGAFSIWSVIYAGLAGYTLWQWWDHTDPRRLAWPAAMSMVLNAAWILVVQAGQVWGSVLVIVVLLAVLALILVRLVAVGARSRVETVVADGTFGLYLGWVCVATCANVAAALAGSGVDGGASPQWWATAVLAVAAAVGVALALYGHGRLAVAAALGWGLAWIAVGRSDGGLTSTTTAVAAVVAAVVVVLATVAARLRAPHPRGSLRRGGDPA</sequence>
<dbReference type="AlphaFoldDB" id="A0A552WJX3"/>
<accession>A0A552WJX3</accession>
<feature type="transmembrane region" description="Helical" evidence="1">
    <location>
        <begin position="183"/>
        <end position="202"/>
    </location>
</feature>
<dbReference type="PANTHER" id="PTHR33802:SF1">
    <property type="entry name" value="XK-RELATED PROTEIN"/>
    <property type="match status" value="1"/>
</dbReference>
<feature type="transmembrane region" description="Helical" evidence="1">
    <location>
        <begin position="207"/>
        <end position="223"/>
    </location>
</feature>
<proteinExistence type="predicted"/>
<dbReference type="Proteomes" id="UP000318693">
    <property type="component" value="Unassembled WGS sequence"/>
</dbReference>
<dbReference type="InterPro" id="IPR038330">
    <property type="entry name" value="TspO/MBR-related_sf"/>
</dbReference>
<feature type="transmembrane region" description="Helical" evidence="1">
    <location>
        <begin position="151"/>
        <end position="171"/>
    </location>
</feature>
<evidence type="ECO:0000313" key="2">
    <source>
        <dbReference type="EMBL" id="TRW43052.1"/>
    </source>
</evidence>
<evidence type="ECO:0000256" key="1">
    <source>
        <dbReference type="SAM" id="Phobius"/>
    </source>
</evidence>
<keyword evidence="3" id="KW-1185">Reference proteome</keyword>
<organism evidence="2 3">
    <name type="scientific">Georgenia yuyongxinii</name>
    <dbReference type="NCBI Taxonomy" id="2589797"/>
    <lineage>
        <taxon>Bacteria</taxon>
        <taxon>Bacillati</taxon>
        <taxon>Actinomycetota</taxon>
        <taxon>Actinomycetes</taxon>
        <taxon>Micrococcales</taxon>
        <taxon>Bogoriellaceae</taxon>
        <taxon>Georgenia</taxon>
    </lineage>
</organism>
<feature type="transmembrane region" description="Helical" evidence="1">
    <location>
        <begin position="112"/>
        <end position="131"/>
    </location>
</feature>
<feature type="transmembrane region" description="Helical" evidence="1">
    <location>
        <begin position="235"/>
        <end position="254"/>
    </location>
</feature>
<gene>
    <name evidence="2" type="ORF">FJ693_19220</name>
</gene>
<keyword evidence="1" id="KW-1133">Transmembrane helix</keyword>
<dbReference type="EMBL" id="VJXR01000109">
    <property type="protein sequence ID" value="TRW43052.1"/>
    <property type="molecule type" value="Genomic_DNA"/>
</dbReference>
<dbReference type="Gene3D" id="1.20.1260.100">
    <property type="entry name" value="TspO/MBR protein"/>
    <property type="match status" value="1"/>
</dbReference>
<name>A0A552WJX3_9MICO</name>
<feature type="transmembrane region" description="Helical" evidence="1">
    <location>
        <begin position="89"/>
        <end position="106"/>
    </location>
</feature>
<comment type="caution">
    <text evidence="2">The sequence shown here is derived from an EMBL/GenBank/DDBJ whole genome shotgun (WGS) entry which is preliminary data.</text>
</comment>
<dbReference type="PANTHER" id="PTHR33802">
    <property type="entry name" value="SI:CH211-161H7.5-RELATED"/>
    <property type="match status" value="1"/>
</dbReference>
<feature type="transmembrane region" description="Helical" evidence="1">
    <location>
        <begin position="55"/>
        <end position="77"/>
    </location>
</feature>
<feature type="transmembrane region" description="Helical" evidence="1">
    <location>
        <begin position="15"/>
        <end position="35"/>
    </location>
</feature>